<evidence type="ECO:0000256" key="4">
    <source>
        <dbReference type="SAM" id="MobiDB-lite"/>
    </source>
</evidence>
<dbReference type="Proteomes" id="UP000054408">
    <property type="component" value="Unassembled WGS sequence"/>
</dbReference>
<feature type="region of interest" description="Disordered" evidence="4">
    <location>
        <begin position="871"/>
        <end position="893"/>
    </location>
</feature>
<dbReference type="InterPro" id="IPR011936">
    <property type="entry name" value="Myxo_disulph_rpt"/>
</dbReference>
<keyword evidence="1" id="KW-0732">Signal</keyword>
<keyword evidence="5" id="KW-0472">Membrane</keyword>
<dbReference type="GeneID" id="25562144"/>
<keyword evidence="3" id="KW-1015">Disulfide bond</keyword>
<protein>
    <recommendedName>
        <fullName evidence="8">DUF4215 domain-containing protein</fullName>
    </recommendedName>
</protein>
<proteinExistence type="predicted"/>
<evidence type="ECO:0000313" key="6">
    <source>
        <dbReference type="EMBL" id="KNC47446.1"/>
    </source>
</evidence>
<feature type="transmembrane region" description="Helical" evidence="5">
    <location>
        <begin position="1053"/>
        <end position="1073"/>
    </location>
</feature>
<keyword evidence="7" id="KW-1185">Reference proteome</keyword>
<evidence type="ECO:0008006" key="8">
    <source>
        <dbReference type="Google" id="ProtNLM"/>
    </source>
</evidence>
<dbReference type="PANTHER" id="PTHR45691:SF6">
    <property type="entry name" value="PROTEIN DIAPHANOUS"/>
    <property type="match status" value="1"/>
</dbReference>
<evidence type="ECO:0000256" key="1">
    <source>
        <dbReference type="ARBA" id="ARBA00022729"/>
    </source>
</evidence>
<keyword evidence="5" id="KW-1133">Transmembrane helix</keyword>
<dbReference type="EMBL" id="GL349447">
    <property type="protein sequence ID" value="KNC47446.1"/>
    <property type="molecule type" value="Genomic_DNA"/>
</dbReference>
<gene>
    <name evidence="6" type="ORF">AMSG_02464</name>
</gene>
<dbReference type="AlphaFoldDB" id="A0A0L0D5T1"/>
<evidence type="ECO:0000256" key="2">
    <source>
        <dbReference type="ARBA" id="ARBA00022737"/>
    </source>
</evidence>
<keyword evidence="5" id="KW-0812">Transmembrane</keyword>
<evidence type="ECO:0000256" key="3">
    <source>
        <dbReference type="ARBA" id="ARBA00023157"/>
    </source>
</evidence>
<sequence>MLEPSRFIIMYMFVAFALVSAWGCCGAKLSLHALNMAGGMGGTSVFNDPMERPSAVTYVDDDGRSRVALTGSCYGGHVCAVSCLLGGSQAMYCPAVVDLSANLPALANINMTRLSSVIVMDDQGARKLVIAGEKHAPGPLMRSHVVVANLTVGGGLVASHEFQGCGSAFCGREVRVGTSHLGHILLVSNSNKPLLLGFTLSGVSVIPGTDLTTGGGPLNAVSNTGIEPRFTVDVATGRGLAISSHNIGAAMLLCFWPFTITGATTRTLYGHSCTTSYTPPVPAITTPVFDAAEATTMVGFNNGTVVLFRLNWSTKVLSSTVIAGMPDFSVPPPGFSSPPPPQGMPPMLFGDFELWPQIVGGAPSMLFTASAYGLTYVAQLDDAASSVIESTNSSHIIGLTPPSFPTMISAQGAVGWNGGLFLGWDTGANEFLPVALVTPPANALSLSPATVVPLAFAAQPPPFGPVDVLDPTRIGGMFNVSGAADDDLAWLGLLGASLSWSITNGYQSCDVFESRTTGTFAFDPPWISGYGLTNSVVLKHEAGANEWALSVSDAGVTGAMLGEIARTALSMHCQDGDVRLPPTTAKNITFVVRDMFGTLAPPLSVYMPEPQADAIFAPKFVSSAGEWMTAGRSVTVRSAIMAAEVSTTDATRSSGLFDTSLTMQPIADPRLFANVTFTAGKTAGFAASDIVMVETGSIEVLVAGVGVYYEVEANPSEAGTFFIFPSGSARPAEPQLWAAPSPPPANGLDFGFTATNVSAEVVIAGLRSLAVYIGGSPVVSGMRTVELKYSYVYKPPALVRQVSMGSVMIDVAFSGVGPPPVFNMTACGDGVVNGDVEACDDGNTVNGDGCSDGCVVEPGYECFIPPIGSAPPTPPAPPSPPMPPSVPPSPPAPPMPVFRPSVCATVATNPGREQRSDLFEINTDPATSTVAWTAYFLAAVAIAVAAMTVYKRTMNSTEMPDNHVKASLFTKLVREHSVLGIIFVHRSDPFAAGPRVVALVLQLNITYATSVAILIMFKDEEGSITGYALSAIVSSLLSVLMGLALFKALAGGVVSALSFSALNAFLILGNELFLPKTLVDYHQSVLIAFAAGLFTDFTVVEPVTILIKRFLWLESSVFQLDESPAASPYKSAVAPMETYTEPVFCG</sequence>
<keyword evidence="2" id="KW-0677">Repeat</keyword>
<feature type="transmembrane region" description="Helical" evidence="5">
    <location>
        <begin position="1024"/>
        <end position="1046"/>
    </location>
</feature>
<name>A0A0L0D5T1_THETB</name>
<feature type="transmembrane region" description="Helical" evidence="5">
    <location>
        <begin position="996"/>
        <end position="1018"/>
    </location>
</feature>
<dbReference type="eggNOG" id="ENOG502SEN3">
    <property type="taxonomic scope" value="Eukaryota"/>
</dbReference>
<dbReference type="PANTHER" id="PTHR45691">
    <property type="entry name" value="PROTEIN DIAPHANOUS"/>
    <property type="match status" value="1"/>
</dbReference>
<dbReference type="InterPro" id="IPR051412">
    <property type="entry name" value="Formin_Homology_Diaphanous_sf"/>
</dbReference>
<dbReference type="GO" id="GO:0005884">
    <property type="term" value="C:actin filament"/>
    <property type="evidence" value="ECO:0007669"/>
    <property type="project" value="TreeGrafter"/>
</dbReference>
<dbReference type="NCBIfam" id="TIGR02232">
    <property type="entry name" value="myxo_disulf_rpt"/>
    <property type="match status" value="1"/>
</dbReference>
<organism evidence="6 7">
    <name type="scientific">Thecamonas trahens ATCC 50062</name>
    <dbReference type="NCBI Taxonomy" id="461836"/>
    <lineage>
        <taxon>Eukaryota</taxon>
        <taxon>Apusozoa</taxon>
        <taxon>Apusomonadida</taxon>
        <taxon>Apusomonadidae</taxon>
        <taxon>Thecamonas</taxon>
    </lineage>
</organism>
<accession>A0A0L0D5T1</accession>
<dbReference type="GO" id="GO:0030041">
    <property type="term" value="P:actin filament polymerization"/>
    <property type="evidence" value="ECO:0007669"/>
    <property type="project" value="TreeGrafter"/>
</dbReference>
<evidence type="ECO:0000256" key="5">
    <source>
        <dbReference type="SAM" id="Phobius"/>
    </source>
</evidence>
<feature type="transmembrane region" description="Helical" evidence="5">
    <location>
        <begin position="1085"/>
        <end position="1107"/>
    </location>
</feature>
<dbReference type="OrthoDB" id="291007at2759"/>
<feature type="transmembrane region" description="Helical" evidence="5">
    <location>
        <begin position="930"/>
        <end position="950"/>
    </location>
</feature>
<reference evidence="6 7" key="1">
    <citation type="submission" date="2010-05" db="EMBL/GenBank/DDBJ databases">
        <title>The Genome Sequence of Thecamonas trahens ATCC 50062.</title>
        <authorList>
            <consortium name="The Broad Institute Genome Sequencing Platform"/>
            <person name="Russ C."/>
            <person name="Cuomo C."/>
            <person name="Shea T."/>
            <person name="Young S.K."/>
            <person name="Zeng Q."/>
            <person name="Koehrsen M."/>
            <person name="Haas B."/>
            <person name="Borodovsky M."/>
            <person name="Guigo R."/>
            <person name="Alvarado L."/>
            <person name="Berlin A."/>
            <person name="Bochicchio J."/>
            <person name="Borenstein D."/>
            <person name="Chapman S."/>
            <person name="Chen Z."/>
            <person name="Freedman E."/>
            <person name="Gellesch M."/>
            <person name="Goldberg J."/>
            <person name="Griggs A."/>
            <person name="Gujja S."/>
            <person name="Heilman E."/>
            <person name="Heiman D."/>
            <person name="Hepburn T."/>
            <person name="Howarth C."/>
            <person name="Jen D."/>
            <person name="Larson L."/>
            <person name="Mehta T."/>
            <person name="Park D."/>
            <person name="Pearson M."/>
            <person name="Roberts A."/>
            <person name="Saif S."/>
            <person name="Shenoy N."/>
            <person name="Sisk P."/>
            <person name="Stolte C."/>
            <person name="Sykes S."/>
            <person name="Thomson T."/>
            <person name="Walk T."/>
            <person name="White J."/>
            <person name="Yandava C."/>
            <person name="Burger G."/>
            <person name="Gray M.W."/>
            <person name="Holland P.W.H."/>
            <person name="King N."/>
            <person name="Lang F.B.F."/>
            <person name="Roger A.J."/>
            <person name="Ruiz-Trillo I."/>
            <person name="Lander E."/>
            <person name="Nusbaum C."/>
        </authorList>
    </citation>
    <scope>NUCLEOTIDE SEQUENCE [LARGE SCALE GENOMIC DNA]</scope>
    <source>
        <strain evidence="6 7">ATCC 50062</strain>
    </source>
</reference>
<dbReference type="RefSeq" id="XP_013759383.1">
    <property type="nucleotide sequence ID" value="XM_013903929.1"/>
</dbReference>
<evidence type="ECO:0000313" key="7">
    <source>
        <dbReference type="Proteomes" id="UP000054408"/>
    </source>
</evidence>